<evidence type="ECO:0000313" key="2">
    <source>
        <dbReference type="Proteomes" id="UP000799770"/>
    </source>
</evidence>
<gene>
    <name evidence="1" type="ORF">BDV96DRAFT_662680</name>
</gene>
<reference evidence="1" key="1">
    <citation type="journal article" date="2020" name="Stud. Mycol.">
        <title>101 Dothideomycetes genomes: a test case for predicting lifestyles and emergence of pathogens.</title>
        <authorList>
            <person name="Haridas S."/>
            <person name="Albert R."/>
            <person name="Binder M."/>
            <person name="Bloem J."/>
            <person name="Labutti K."/>
            <person name="Salamov A."/>
            <person name="Andreopoulos B."/>
            <person name="Baker S."/>
            <person name="Barry K."/>
            <person name="Bills G."/>
            <person name="Bluhm B."/>
            <person name="Cannon C."/>
            <person name="Castanera R."/>
            <person name="Culley D."/>
            <person name="Daum C."/>
            <person name="Ezra D."/>
            <person name="Gonzalez J."/>
            <person name="Henrissat B."/>
            <person name="Kuo A."/>
            <person name="Liang C."/>
            <person name="Lipzen A."/>
            <person name="Lutzoni F."/>
            <person name="Magnuson J."/>
            <person name="Mondo S."/>
            <person name="Nolan M."/>
            <person name="Ohm R."/>
            <person name="Pangilinan J."/>
            <person name="Park H.-J."/>
            <person name="Ramirez L."/>
            <person name="Alfaro M."/>
            <person name="Sun H."/>
            <person name="Tritt A."/>
            <person name="Yoshinaga Y."/>
            <person name="Zwiers L.-H."/>
            <person name="Turgeon B."/>
            <person name="Goodwin S."/>
            <person name="Spatafora J."/>
            <person name="Crous P."/>
            <person name="Grigoriev I."/>
        </authorList>
    </citation>
    <scope>NUCLEOTIDE SEQUENCE</scope>
    <source>
        <strain evidence="1">CBS 627.86</strain>
    </source>
</reference>
<organism evidence="1 2">
    <name type="scientific">Lophiotrema nucula</name>
    <dbReference type="NCBI Taxonomy" id="690887"/>
    <lineage>
        <taxon>Eukaryota</taxon>
        <taxon>Fungi</taxon>
        <taxon>Dikarya</taxon>
        <taxon>Ascomycota</taxon>
        <taxon>Pezizomycotina</taxon>
        <taxon>Dothideomycetes</taxon>
        <taxon>Pleosporomycetidae</taxon>
        <taxon>Pleosporales</taxon>
        <taxon>Lophiotremataceae</taxon>
        <taxon>Lophiotrema</taxon>
    </lineage>
</organism>
<accession>A0A6A5ZS62</accession>
<evidence type="ECO:0000313" key="1">
    <source>
        <dbReference type="EMBL" id="KAF2121824.1"/>
    </source>
</evidence>
<proteinExistence type="predicted"/>
<sequence>MHSFFAHSCSWPSPVPLTVADKGAAPGSRCTVRWRTTDCNDWEHLLDGTVSRRCKCQQRGPATSIPEHGNAGVFEKRESTCLWGTGFETRPHNGRPLTGPWEAAPFGLWHGLVLACIRLQLRPLMSTAPMYLHPSLAYDLRERRWRTRARLAGRVQRRRPQHGGSTVTVTKANSIIGTKFSEIAISAGAELVSRLSLTRENLSVRGTVCGPAGMTIVPASLLGCSPRCGKPPLRRRNDACDSEIPRRQLKLFLSSRSSTPCDVTYEYASCCTVAGPCTSLPSCWDAPTTTTIQIRGQQPHEPKRSTQKYHDRVSLAMEGWPVCCTSHWCRKPEYNCLASSYTRKGLFQDPSRATVAKSEHCPIQQTGHRLIDPFRLLPFSGLSISYSKVEYHTWVAVKSKVCSFLAIAASGSGTQALQAE</sequence>
<name>A0A6A5ZS62_9PLEO</name>
<dbReference type="EMBL" id="ML977311">
    <property type="protein sequence ID" value="KAF2121824.1"/>
    <property type="molecule type" value="Genomic_DNA"/>
</dbReference>
<keyword evidence="2" id="KW-1185">Reference proteome</keyword>
<protein>
    <submittedName>
        <fullName evidence="1">Uncharacterized protein</fullName>
    </submittedName>
</protein>
<dbReference type="Proteomes" id="UP000799770">
    <property type="component" value="Unassembled WGS sequence"/>
</dbReference>
<dbReference type="AlphaFoldDB" id="A0A6A5ZS62"/>